<dbReference type="EMBL" id="CADCXV010000707">
    <property type="protein sequence ID" value="CAB0033373.1"/>
    <property type="molecule type" value="Genomic_DNA"/>
</dbReference>
<dbReference type="AlphaFoldDB" id="A0A6H5ICE9"/>
<gene>
    <name evidence="3" type="ORF">TBRA_LOCUS5287</name>
</gene>
<accession>A0A6H5ICE9</accession>
<evidence type="ECO:0000259" key="2">
    <source>
        <dbReference type="PROSITE" id="PS50878"/>
    </source>
</evidence>
<dbReference type="Proteomes" id="UP000479190">
    <property type="component" value="Unassembled WGS sequence"/>
</dbReference>
<feature type="domain" description="Reverse transcriptase" evidence="2">
    <location>
        <begin position="317"/>
        <end position="545"/>
    </location>
</feature>
<dbReference type="PANTHER" id="PTHR19446">
    <property type="entry name" value="REVERSE TRANSCRIPTASES"/>
    <property type="match status" value="1"/>
</dbReference>
<sequence length="545" mass="61688">MISSNSRSRSNDISSSSRRTTRRRWRPNDLRDTSKRARCRATCLSVRKRSQKSLLAEKLPLEVERPSQNAGYASKSESRVLVDTSDEPTKHPDVPQVFLSFLNSIGAFVQAEASSANGKTGGKEDDEREDEMDDDKCLDQLEAALDQQEKKHRARIDAQNSMTEQQLWNKPLHELYANDIVNTVESIITTLTYTHTYTWSACLPSDKGSHKYAAVYTSVHAHVHFPNQRLARCCSKWCTQRAAAAKKKRRLSRDAREREKMFKSERKKRFAGSCLLTKLFSVCQDFCVPGTRWFRLDSTFISRASASIRILQVCQMLIKSKVKYDGGVSHRPKRNLLKKIGSLPFTKISSFLGVLSELKHQLWLSRTSRSSKSCVEYTQVDDGGLVRQLLRRFTLVPAQKTHAHTHTHTILAALRRLLVPDYLLRIIANYFSARELDFTTDEGPESYEVTAGVPQGSVLGPILWNVMYDAILRLNFDGDVRIVGFADDIAVVAVAKHLWQIEHDLNAAILQVRGALQALSLQTADHKTEALLITSRKKVETITIT</sequence>
<dbReference type="Pfam" id="PF00078">
    <property type="entry name" value="RVT_1"/>
    <property type="match status" value="1"/>
</dbReference>
<feature type="region of interest" description="Disordered" evidence="1">
    <location>
        <begin position="1"/>
        <end position="38"/>
    </location>
</feature>
<evidence type="ECO:0000313" key="4">
    <source>
        <dbReference type="Proteomes" id="UP000479190"/>
    </source>
</evidence>
<feature type="region of interest" description="Disordered" evidence="1">
    <location>
        <begin position="66"/>
        <end position="90"/>
    </location>
</feature>
<dbReference type="InterPro" id="IPR000477">
    <property type="entry name" value="RT_dom"/>
</dbReference>
<evidence type="ECO:0000256" key="1">
    <source>
        <dbReference type="SAM" id="MobiDB-lite"/>
    </source>
</evidence>
<feature type="compositionally biased region" description="Acidic residues" evidence="1">
    <location>
        <begin position="124"/>
        <end position="134"/>
    </location>
</feature>
<organism evidence="3 4">
    <name type="scientific">Trichogramma brassicae</name>
    <dbReference type="NCBI Taxonomy" id="86971"/>
    <lineage>
        <taxon>Eukaryota</taxon>
        <taxon>Metazoa</taxon>
        <taxon>Ecdysozoa</taxon>
        <taxon>Arthropoda</taxon>
        <taxon>Hexapoda</taxon>
        <taxon>Insecta</taxon>
        <taxon>Pterygota</taxon>
        <taxon>Neoptera</taxon>
        <taxon>Endopterygota</taxon>
        <taxon>Hymenoptera</taxon>
        <taxon>Apocrita</taxon>
        <taxon>Proctotrupomorpha</taxon>
        <taxon>Chalcidoidea</taxon>
        <taxon>Trichogrammatidae</taxon>
        <taxon>Trichogramma</taxon>
    </lineage>
</organism>
<proteinExistence type="predicted"/>
<feature type="region of interest" description="Disordered" evidence="1">
    <location>
        <begin position="113"/>
        <end position="134"/>
    </location>
</feature>
<reference evidence="3 4" key="1">
    <citation type="submission" date="2020-02" db="EMBL/GenBank/DDBJ databases">
        <authorList>
            <person name="Ferguson B K."/>
        </authorList>
    </citation>
    <scope>NUCLEOTIDE SEQUENCE [LARGE SCALE GENOMIC DNA]</scope>
</reference>
<name>A0A6H5ICE9_9HYME</name>
<dbReference type="PROSITE" id="PS50878">
    <property type="entry name" value="RT_POL"/>
    <property type="match status" value="1"/>
</dbReference>
<dbReference type="OrthoDB" id="7700848at2759"/>
<keyword evidence="4" id="KW-1185">Reference proteome</keyword>
<feature type="compositionally biased region" description="Low complexity" evidence="1">
    <location>
        <begin position="1"/>
        <end position="18"/>
    </location>
</feature>
<evidence type="ECO:0000313" key="3">
    <source>
        <dbReference type="EMBL" id="CAB0033373.1"/>
    </source>
</evidence>
<feature type="non-terminal residue" evidence="3">
    <location>
        <position position="545"/>
    </location>
</feature>
<feature type="compositionally biased region" description="Basic and acidic residues" evidence="1">
    <location>
        <begin position="26"/>
        <end position="35"/>
    </location>
</feature>
<protein>
    <recommendedName>
        <fullName evidence="2">Reverse transcriptase domain-containing protein</fullName>
    </recommendedName>
</protein>